<organism evidence="1 2">
    <name type="scientific">Trifolium pratense</name>
    <name type="common">Red clover</name>
    <dbReference type="NCBI Taxonomy" id="57577"/>
    <lineage>
        <taxon>Eukaryota</taxon>
        <taxon>Viridiplantae</taxon>
        <taxon>Streptophyta</taxon>
        <taxon>Embryophyta</taxon>
        <taxon>Tracheophyta</taxon>
        <taxon>Spermatophyta</taxon>
        <taxon>Magnoliopsida</taxon>
        <taxon>eudicotyledons</taxon>
        <taxon>Gunneridae</taxon>
        <taxon>Pentapetalae</taxon>
        <taxon>rosids</taxon>
        <taxon>fabids</taxon>
        <taxon>Fabales</taxon>
        <taxon>Fabaceae</taxon>
        <taxon>Papilionoideae</taxon>
        <taxon>50 kb inversion clade</taxon>
        <taxon>NPAAA clade</taxon>
        <taxon>Hologalegina</taxon>
        <taxon>IRL clade</taxon>
        <taxon>Trifolieae</taxon>
        <taxon>Trifolium</taxon>
    </lineage>
</organism>
<reference evidence="1" key="1">
    <citation type="submission" date="2023-10" db="EMBL/GenBank/DDBJ databases">
        <authorList>
            <person name="Rodriguez Cubillos JULIANA M."/>
            <person name="De Vega J."/>
        </authorList>
    </citation>
    <scope>NUCLEOTIDE SEQUENCE</scope>
</reference>
<sequence>MANETSARVSDGKTQEEQDQLDRSKKKAKIDVSSQDTVVMETQRMDVQKQNNDIISQRPKVSYRDICMNFNGGSNQDTSPEEDWWFMNKDISNEEDEMEEEEKVHEEVTEESLFVPVAKIDLRKILRSKFVLNKRTYTVEYEGINLVCFTCGRYGHRKDQCEITNGETPQGPTNENLEKNFEKQKEQDNNTNEKFGPWMHVQRGGRRRKQQPRQSSTGEKSGKEMVGPSNNHGSRFGALLIDEGVKDNNGDELIGERQMESDKIDQVKHLAKETQATETHSKTRSFSNPAHISQDPNSPEIALLQTVPNHANEAPVLTNNIDMNHHQQTPTAPSVRKLSETHQTRPPDTNNNNPTNHDGPDKQTMEEPFVDAMDADIDGSNLTSDLDRGAGQMA</sequence>
<keyword evidence="2" id="KW-1185">Reference proteome</keyword>
<accession>A0ACB0I807</accession>
<comment type="caution">
    <text evidence="1">The sequence shown here is derived from an EMBL/GenBank/DDBJ whole genome shotgun (WGS) entry which is preliminary data.</text>
</comment>
<protein>
    <submittedName>
        <fullName evidence="1">Uncharacterized protein</fullName>
    </submittedName>
</protein>
<evidence type="ECO:0000313" key="1">
    <source>
        <dbReference type="EMBL" id="CAJ2628274.1"/>
    </source>
</evidence>
<gene>
    <name evidence="1" type="ORF">MILVUS5_LOCUS552</name>
</gene>
<evidence type="ECO:0000313" key="2">
    <source>
        <dbReference type="Proteomes" id="UP001177021"/>
    </source>
</evidence>
<dbReference type="EMBL" id="CASHSV030000001">
    <property type="protein sequence ID" value="CAJ2628274.1"/>
    <property type="molecule type" value="Genomic_DNA"/>
</dbReference>
<name>A0ACB0I807_TRIPR</name>
<dbReference type="Proteomes" id="UP001177021">
    <property type="component" value="Unassembled WGS sequence"/>
</dbReference>
<proteinExistence type="predicted"/>